<dbReference type="OrthoDB" id="1250055at2"/>
<feature type="chain" id="PRO_5013182611" description="DUF6759 domain-containing protein" evidence="1">
    <location>
        <begin position="19"/>
        <end position="188"/>
    </location>
</feature>
<dbReference type="EMBL" id="FUYZ01000007">
    <property type="protein sequence ID" value="SKB97061.1"/>
    <property type="molecule type" value="Genomic_DNA"/>
</dbReference>
<dbReference type="AlphaFoldDB" id="A0A1T5FLI4"/>
<reference evidence="3 4" key="1">
    <citation type="submission" date="2017-02" db="EMBL/GenBank/DDBJ databases">
        <authorList>
            <person name="Peterson S.W."/>
        </authorList>
    </citation>
    <scope>NUCLEOTIDE SEQUENCE [LARGE SCALE GENOMIC DNA]</scope>
    <source>
        <strain evidence="3 4">DSM 22323</strain>
    </source>
</reference>
<evidence type="ECO:0000256" key="1">
    <source>
        <dbReference type="SAM" id="SignalP"/>
    </source>
</evidence>
<name>A0A1T5FLI4_9FLAO</name>
<dbReference type="RefSeq" id="WP_079667355.1">
    <property type="nucleotide sequence ID" value="NZ_FUYZ01000007.1"/>
</dbReference>
<keyword evidence="4" id="KW-1185">Reference proteome</keyword>
<organism evidence="3 4">
    <name type="scientific">Soonwooa buanensis</name>
    <dbReference type="NCBI Taxonomy" id="619805"/>
    <lineage>
        <taxon>Bacteria</taxon>
        <taxon>Pseudomonadati</taxon>
        <taxon>Bacteroidota</taxon>
        <taxon>Flavobacteriia</taxon>
        <taxon>Flavobacteriales</taxon>
        <taxon>Weeksellaceae</taxon>
        <taxon>Chryseobacterium group</taxon>
        <taxon>Soonwooa</taxon>
    </lineage>
</organism>
<proteinExistence type="predicted"/>
<dbReference type="STRING" id="619805.SAMN05660477_02133"/>
<sequence length="188" mass="20553">MKKIVLLVMIAVSGMYYAQVSVFAAMNSNDPNVVQSFITANPKHPKVPELKKKLQGMRYTVVSSSGSGNDTEAKPKVSKLTTNKLEKNISKSKTSESAEKTAAILTNLFNDNKYSKEAVLQIVNRSSCELVVKVAGKKKYYNLNVPSKNQNYILIEKGNYNLTTSICGASYTSNKSITASTIITLGNK</sequence>
<protein>
    <recommendedName>
        <fullName evidence="2">DUF6759 domain-containing protein</fullName>
    </recommendedName>
</protein>
<dbReference type="Pfam" id="PF20545">
    <property type="entry name" value="DUF6759"/>
    <property type="match status" value="1"/>
</dbReference>
<dbReference type="InterPro" id="IPR046647">
    <property type="entry name" value="DUF6759"/>
</dbReference>
<keyword evidence="1" id="KW-0732">Signal</keyword>
<feature type="signal peptide" evidence="1">
    <location>
        <begin position="1"/>
        <end position="18"/>
    </location>
</feature>
<feature type="domain" description="DUF6759" evidence="2">
    <location>
        <begin position="95"/>
        <end position="187"/>
    </location>
</feature>
<evidence type="ECO:0000313" key="4">
    <source>
        <dbReference type="Proteomes" id="UP000191112"/>
    </source>
</evidence>
<dbReference type="Proteomes" id="UP000191112">
    <property type="component" value="Unassembled WGS sequence"/>
</dbReference>
<evidence type="ECO:0000259" key="2">
    <source>
        <dbReference type="Pfam" id="PF20545"/>
    </source>
</evidence>
<accession>A0A1T5FLI4</accession>
<gene>
    <name evidence="3" type="ORF">SAMN05660477_02133</name>
</gene>
<evidence type="ECO:0000313" key="3">
    <source>
        <dbReference type="EMBL" id="SKB97061.1"/>
    </source>
</evidence>